<accession>A0A398DQQ2</accession>
<dbReference type="OrthoDB" id="9769871at2"/>
<reference evidence="8 9" key="1">
    <citation type="submission" date="2018-09" db="EMBL/GenBank/DDBJ databases">
        <title>Discovery and Ecogenomic Context for Candidatus Cryosericales, a Global Caldiserica Order Active in Thawing Permafrost.</title>
        <authorList>
            <person name="Martinez M.A."/>
            <person name="Woodcroft B.J."/>
            <person name="Ignacio Espinoza J.C."/>
            <person name="Zayed A."/>
            <person name="Singleton C.M."/>
            <person name="Boyd J."/>
            <person name="Li Y.-F."/>
            <person name="Purvine S."/>
            <person name="Maughan H."/>
            <person name="Hodgkins S.B."/>
            <person name="Anderson D."/>
            <person name="Sederholm M."/>
            <person name="Temperton B."/>
            <person name="Saleska S.R."/>
            <person name="Tyson G.W."/>
            <person name="Rich V.I."/>
        </authorList>
    </citation>
    <scope>NUCLEOTIDE SEQUENCE [LARGE SCALE GENOMIC DNA]</scope>
    <source>
        <strain evidence="8 9">SMC1</strain>
    </source>
</reference>
<dbReference type="Proteomes" id="UP000266113">
    <property type="component" value="Unassembled WGS sequence"/>
</dbReference>
<feature type="chain" id="PRO_5017333229" evidence="6">
    <location>
        <begin position="20"/>
        <end position="399"/>
    </location>
</feature>
<comment type="caution">
    <text evidence="8">The sequence shown here is derived from an EMBL/GenBank/DDBJ whole genome shotgun (WGS) entry which is preliminary data.</text>
</comment>
<dbReference type="PANTHER" id="PTHR34296:SF2">
    <property type="entry name" value="ABC TRANSPORTER GUANOSINE-BINDING PROTEIN NUPN"/>
    <property type="match status" value="1"/>
</dbReference>
<evidence type="ECO:0000256" key="6">
    <source>
        <dbReference type="SAM" id="SignalP"/>
    </source>
</evidence>
<name>A0A398DQQ2_9BACT</name>
<keyword evidence="5" id="KW-0449">Lipoprotein</keyword>
<evidence type="ECO:0000313" key="9">
    <source>
        <dbReference type="Proteomes" id="UP000266113"/>
    </source>
</evidence>
<evidence type="ECO:0000259" key="7">
    <source>
        <dbReference type="Pfam" id="PF02608"/>
    </source>
</evidence>
<feature type="domain" description="ABC transporter substrate-binding protein PnrA-like" evidence="7">
    <location>
        <begin position="35"/>
        <end position="382"/>
    </location>
</feature>
<protein>
    <submittedName>
        <fullName evidence="8">BMP family ABC transporter substrate-binding protein</fullName>
    </submittedName>
</protein>
<evidence type="ECO:0000256" key="4">
    <source>
        <dbReference type="ARBA" id="ARBA00023136"/>
    </source>
</evidence>
<evidence type="ECO:0000256" key="2">
    <source>
        <dbReference type="ARBA" id="ARBA00022475"/>
    </source>
</evidence>
<dbReference type="CDD" id="cd06354">
    <property type="entry name" value="PBP1_PrnA-like"/>
    <property type="match status" value="1"/>
</dbReference>
<evidence type="ECO:0000313" key="8">
    <source>
        <dbReference type="EMBL" id="RIE16349.1"/>
    </source>
</evidence>
<evidence type="ECO:0000256" key="5">
    <source>
        <dbReference type="ARBA" id="ARBA00023288"/>
    </source>
</evidence>
<feature type="signal peptide" evidence="6">
    <location>
        <begin position="1"/>
        <end position="19"/>
    </location>
</feature>
<evidence type="ECO:0000256" key="1">
    <source>
        <dbReference type="ARBA" id="ARBA00004236"/>
    </source>
</evidence>
<gene>
    <name evidence="8" type="ORF">SMC1_07410</name>
</gene>
<keyword evidence="9" id="KW-1185">Reference proteome</keyword>
<comment type="subcellular location">
    <subcellularLocation>
        <location evidence="1">Cell membrane</location>
    </subcellularLocation>
</comment>
<dbReference type="InterPro" id="IPR003760">
    <property type="entry name" value="PnrA-like"/>
</dbReference>
<evidence type="ECO:0000256" key="3">
    <source>
        <dbReference type="ARBA" id="ARBA00022729"/>
    </source>
</evidence>
<dbReference type="GO" id="GO:0005886">
    <property type="term" value="C:plasma membrane"/>
    <property type="evidence" value="ECO:0007669"/>
    <property type="project" value="UniProtKB-SubCell"/>
</dbReference>
<dbReference type="EMBL" id="QXIY01000032">
    <property type="protein sequence ID" value="RIE16349.1"/>
    <property type="molecule type" value="Genomic_DNA"/>
</dbReference>
<dbReference type="PANTHER" id="PTHR34296">
    <property type="entry name" value="TRANSCRIPTIONAL ACTIVATOR PROTEIN MED"/>
    <property type="match status" value="1"/>
</dbReference>
<keyword evidence="4" id="KW-0472">Membrane</keyword>
<dbReference type="PROSITE" id="PS51257">
    <property type="entry name" value="PROKAR_LIPOPROTEIN"/>
    <property type="match status" value="1"/>
</dbReference>
<keyword evidence="3 6" id="KW-0732">Signal</keyword>
<dbReference type="RefSeq" id="WP_119086144.1">
    <property type="nucleotide sequence ID" value="NZ_QXIY01000032.1"/>
</dbReference>
<dbReference type="InterPro" id="IPR050957">
    <property type="entry name" value="BMP_lipoprotein"/>
</dbReference>
<keyword evidence="2" id="KW-1003">Cell membrane</keyword>
<dbReference type="Gene3D" id="3.40.50.2300">
    <property type="match status" value="3"/>
</dbReference>
<dbReference type="Pfam" id="PF02608">
    <property type="entry name" value="Bmp"/>
    <property type="match status" value="1"/>
</dbReference>
<organism evidence="8 9">
    <name type="scientific">Candidatus Cryosericum septentrionale</name>
    <dbReference type="NCBI Taxonomy" id="2290913"/>
    <lineage>
        <taxon>Bacteria</taxon>
        <taxon>Pseudomonadati</taxon>
        <taxon>Caldisericota/Cryosericota group</taxon>
        <taxon>Candidatus Cryosericota</taxon>
        <taxon>Candidatus Cryosericia</taxon>
        <taxon>Candidatus Cryosericales</taxon>
        <taxon>Candidatus Cryosericaceae</taxon>
        <taxon>Candidatus Cryosericum</taxon>
    </lineage>
</organism>
<dbReference type="AlphaFoldDB" id="A0A398DQQ2"/>
<proteinExistence type="predicted"/>
<sequence>MRRLLSVVLILALAASVFTGCKKATPVVNEIKIGLVTDVGGRGDQSFNDSALRGLEIWAAKKSFVKGGGYIDMSDADYAQSLADNAPDLTDKNIAPIPGITPVVLESKEQTDYVPNLTKLAEDEGCKMIIAVGFMLADATYQVAKDHPDVKFMLIDAVPSDATTFAPLPNLPNLVDYLFKEEQCGFLVGAIAGYATKANKIGYIGGIAVPAVQRYEAGFFAGIKTTNPTAYGTAGKNVADVYAGSFGDQPKGKLIAQTMIAQKCDILFHAAGATGNGMFEAIKEAGGPDKGLWGIGVDVDMGKNPNLYPAGTLTSAIKHVDFATWTAIKSVVDDTFKSEVVTLSLTDGGVGWAQDNVAKVLSADQITKINNLRQAIIDGTIVPPTDPKAVPAWTAPTGY</sequence>